<evidence type="ECO:0000256" key="7">
    <source>
        <dbReference type="RuleBase" id="RU000481"/>
    </source>
</evidence>
<dbReference type="PRINTS" id="PR00799">
    <property type="entry name" value="TRANSAMINASE"/>
</dbReference>
<dbReference type="Pfam" id="PF00155">
    <property type="entry name" value="Aminotran_1_2"/>
    <property type="match status" value="1"/>
</dbReference>
<keyword evidence="4 7" id="KW-0032">Aminotransferase</keyword>
<evidence type="ECO:0000256" key="1">
    <source>
        <dbReference type="ARBA" id="ARBA00001933"/>
    </source>
</evidence>
<dbReference type="PROSITE" id="PS00105">
    <property type="entry name" value="AA_TRANSFER_CLASS_1"/>
    <property type="match status" value="1"/>
</dbReference>
<evidence type="ECO:0000256" key="2">
    <source>
        <dbReference type="ARBA" id="ARBA00007441"/>
    </source>
</evidence>
<dbReference type="Gene3D" id="3.40.640.10">
    <property type="entry name" value="Type I PLP-dependent aspartate aminotransferase-like (Major domain)"/>
    <property type="match status" value="1"/>
</dbReference>
<name>A0A378UG25_BERDE</name>
<dbReference type="EMBL" id="UGQS01000001">
    <property type="protein sequence ID" value="STZ75659.1"/>
    <property type="molecule type" value="Genomic_DNA"/>
</dbReference>
<dbReference type="GO" id="GO:0005829">
    <property type="term" value="C:cytosol"/>
    <property type="evidence" value="ECO:0007669"/>
    <property type="project" value="TreeGrafter"/>
</dbReference>
<evidence type="ECO:0000256" key="6">
    <source>
        <dbReference type="ARBA" id="ARBA00022898"/>
    </source>
</evidence>
<reference evidence="9 10" key="1">
    <citation type="submission" date="2018-06" db="EMBL/GenBank/DDBJ databases">
        <authorList>
            <consortium name="Pathogen Informatics"/>
            <person name="Doyle S."/>
        </authorList>
    </citation>
    <scope>NUCLEOTIDE SEQUENCE [LARGE SCALE GENOMIC DNA]</scope>
    <source>
        <strain evidence="9 10">NCTC10295</strain>
    </source>
</reference>
<dbReference type="InterPro" id="IPR015422">
    <property type="entry name" value="PyrdxlP-dep_Trfase_small"/>
</dbReference>
<dbReference type="InterPro" id="IPR000796">
    <property type="entry name" value="Asp_trans"/>
</dbReference>
<organism evidence="9 10">
    <name type="scientific">Bergeriella denitrificans</name>
    <name type="common">Neisseria denitrificans</name>
    <dbReference type="NCBI Taxonomy" id="494"/>
    <lineage>
        <taxon>Bacteria</taxon>
        <taxon>Pseudomonadati</taxon>
        <taxon>Pseudomonadota</taxon>
        <taxon>Betaproteobacteria</taxon>
        <taxon>Neisseriales</taxon>
        <taxon>Neisseriaceae</taxon>
        <taxon>Bergeriella</taxon>
    </lineage>
</organism>
<proteinExistence type="inferred from homology"/>
<dbReference type="CDD" id="cd00609">
    <property type="entry name" value="AAT_like"/>
    <property type="match status" value="1"/>
</dbReference>
<dbReference type="PANTHER" id="PTHR11879">
    <property type="entry name" value="ASPARTATE AMINOTRANSFERASE"/>
    <property type="match status" value="1"/>
</dbReference>
<dbReference type="GO" id="GO:0033585">
    <property type="term" value="P:L-phenylalanine biosynthetic process from chorismate via phenylpyruvate"/>
    <property type="evidence" value="ECO:0007669"/>
    <property type="project" value="TreeGrafter"/>
</dbReference>
<dbReference type="GO" id="GO:0042802">
    <property type="term" value="F:identical protein binding"/>
    <property type="evidence" value="ECO:0007669"/>
    <property type="project" value="TreeGrafter"/>
</dbReference>
<accession>A0A378UG25</accession>
<dbReference type="Proteomes" id="UP000254651">
    <property type="component" value="Unassembled WGS sequence"/>
</dbReference>
<gene>
    <name evidence="9" type="primary">tyrB</name>
    <name evidence="9" type="ORF">NCTC10295_00406</name>
</gene>
<evidence type="ECO:0000256" key="3">
    <source>
        <dbReference type="ARBA" id="ARBA00011738"/>
    </source>
</evidence>
<dbReference type="GO" id="GO:0030170">
    <property type="term" value="F:pyridoxal phosphate binding"/>
    <property type="evidence" value="ECO:0007669"/>
    <property type="project" value="InterPro"/>
</dbReference>
<evidence type="ECO:0000313" key="9">
    <source>
        <dbReference type="EMBL" id="STZ75659.1"/>
    </source>
</evidence>
<dbReference type="NCBIfam" id="NF006719">
    <property type="entry name" value="PRK09257.1"/>
    <property type="match status" value="1"/>
</dbReference>
<evidence type="ECO:0000256" key="4">
    <source>
        <dbReference type="ARBA" id="ARBA00022576"/>
    </source>
</evidence>
<dbReference type="InterPro" id="IPR004839">
    <property type="entry name" value="Aminotransferase_I/II_large"/>
</dbReference>
<dbReference type="InterPro" id="IPR015421">
    <property type="entry name" value="PyrdxlP-dep_Trfase_major"/>
</dbReference>
<dbReference type="RefSeq" id="WP_066079057.1">
    <property type="nucleotide sequence ID" value="NZ_CP181246.1"/>
</dbReference>
<comment type="subunit">
    <text evidence="3">Homodimer.</text>
</comment>
<evidence type="ECO:0000256" key="5">
    <source>
        <dbReference type="ARBA" id="ARBA00022679"/>
    </source>
</evidence>
<keyword evidence="6" id="KW-0663">Pyridoxal phosphate</keyword>
<dbReference type="PANTHER" id="PTHR11879:SF37">
    <property type="entry name" value="AROMATIC-AMINO-ACID AMINOTRANSFERASE"/>
    <property type="match status" value="1"/>
</dbReference>
<feature type="domain" description="Aminotransferase class I/classII large" evidence="8">
    <location>
        <begin position="27"/>
        <end position="392"/>
    </location>
</feature>
<dbReference type="SUPFAM" id="SSF53383">
    <property type="entry name" value="PLP-dependent transferases"/>
    <property type="match status" value="1"/>
</dbReference>
<protein>
    <recommendedName>
        <fullName evidence="7">Aminotransferase</fullName>
        <ecNumber evidence="7">2.6.1.-</ecNumber>
    </recommendedName>
</protein>
<dbReference type="AlphaFoldDB" id="A0A378UG25"/>
<dbReference type="FunFam" id="3.40.640.10:FF:000015">
    <property type="entry name" value="Aspartate aminotransferase"/>
    <property type="match status" value="1"/>
</dbReference>
<evidence type="ECO:0000259" key="8">
    <source>
        <dbReference type="Pfam" id="PF00155"/>
    </source>
</evidence>
<evidence type="ECO:0000313" key="10">
    <source>
        <dbReference type="Proteomes" id="UP000254651"/>
    </source>
</evidence>
<comment type="similarity">
    <text evidence="2 7">Belongs to the class-I pyridoxal-phosphate-dependent aminotransferase family.</text>
</comment>
<sequence length="397" mass="44175">MYRHVEFYAGDPILSLVEVYNRDTRAEKVNLGIGIYFDSEGKMPVLESVGRVEHDLATSPRPCPYLPMEGLAAYRSAVQNLLFGASHPALTEGRIATIQTLGGSGALKVGADFLHRWFPEAKAYVSDPTWDNHKGIFEGAGFEVGTYPYYDPATVGVKFDEMTAFFDSLPENSVLILHPCCHNPTGVDLSPEQWDTVLEIIRKRKLIPFMDIAYQGFGGDLDSDAYAIRKAAEMGLPLFVSNSFSKNLSLYGERVGGLSAVCPSKEEADIVFGQFKFTVRRIYSSPAAHGAYVAAEVMNTPELFALWQSEVYAMRDRIRAMRQGLYDVLAAKVPGRNFDYFIKQRGMFSYTGLTVEQVHRLRDEFAVYLLDSGRMCVAGLNPANIEYVANAFAEVLK</sequence>
<dbReference type="GO" id="GO:0004838">
    <property type="term" value="F:L-tyrosine-2-oxoglutarate transaminase activity"/>
    <property type="evidence" value="ECO:0007669"/>
    <property type="project" value="TreeGrafter"/>
</dbReference>
<comment type="cofactor">
    <cofactor evidence="1 7">
        <name>pyridoxal 5'-phosphate</name>
        <dbReference type="ChEBI" id="CHEBI:597326"/>
    </cofactor>
</comment>
<dbReference type="InterPro" id="IPR015424">
    <property type="entry name" value="PyrdxlP-dep_Trfase"/>
</dbReference>
<keyword evidence="10" id="KW-1185">Reference proteome</keyword>
<dbReference type="Gene3D" id="3.90.1150.10">
    <property type="entry name" value="Aspartate Aminotransferase, domain 1"/>
    <property type="match status" value="1"/>
</dbReference>
<dbReference type="EC" id="2.6.1.-" evidence="7"/>
<dbReference type="FunFam" id="3.90.1150.10:FF:000001">
    <property type="entry name" value="Aspartate aminotransferase"/>
    <property type="match status" value="1"/>
</dbReference>
<keyword evidence="5 7" id="KW-0808">Transferase</keyword>
<dbReference type="InterPro" id="IPR004838">
    <property type="entry name" value="NHTrfase_class1_PyrdxlP-BS"/>
</dbReference>